<accession>A0A2X4TPX6</accession>
<dbReference type="SUPFAM" id="SSF51905">
    <property type="entry name" value="FAD/NAD(P)-binding domain"/>
    <property type="match status" value="1"/>
</dbReference>
<name>A0A2X4TPX6_9NOCA</name>
<sequence length="386" mass="41819">MSLRTWDGPLNGGIAILGGGLSGLSLAAHLAATPPRPGPVVVVDDGVHDITAASWASWTRRTGLLESAATEVFDRMRVVAGGHDRTLALGDYRYRVVHGAALVAAVRRHTDPVPDVGSSIGRVVDVDDAQRPCVVLDDGRELRPDWVFDARGPVEVDSRADAALDFLGVRIRADDPLFDPHVPVLFDFRTDQTDRASFVYVLPTDAHHALVEHVCFLDPDTPGVPADVHLAAIRVYFSEVLGVAEGTYEIGASEHARLPLVAQPAERTDGRMMRIGAAAGLLKASSGYAYEHIQRDCEAIARSFAQHGHPFDVPKRHNRFARYDRALLTAVLGRPSFLEELFAALFARGSAAPVLRFLDEDTSLRDETRLFAALPAGPLIRGLTGR</sequence>
<dbReference type="Pfam" id="PF05834">
    <property type="entry name" value="Lycopene_cycl"/>
    <property type="match status" value="1"/>
</dbReference>
<dbReference type="AlphaFoldDB" id="A0A2X4TPX6"/>
<dbReference type="EMBL" id="LS483468">
    <property type="protein sequence ID" value="SQI28399.1"/>
    <property type="molecule type" value="Genomic_DNA"/>
</dbReference>
<gene>
    <name evidence="1" type="ORF">NCTC10994_00143</name>
</gene>
<keyword evidence="2" id="KW-1185">Reference proteome</keyword>
<protein>
    <submittedName>
        <fullName evidence="1">Lycopene cyclase family protein</fullName>
    </submittedName>
</protein>
<proteinExistence type="predicted"/>
<reference evidence="1 2" key="1">
    <citation type="submission" date="2018-06" db="EMBL/GenBank/DDBJ databases">
        <authorList>
            <consortium name="Pathogen Informatics"/>
            <person name="Doyle S."/>
        </authorList>
    </citation>
    <scope>NUCLEOTIDE SEQUENCE [LARGE SCALE GENOMIC DNA]</scope>
    <source>
        <strain evidence="1 2">NCTC10994</strain>
    </source>
</reference>
<evidence type="ECO:0000313" key="1">
    <source>
        <dbReference type="EMBL" id="SQI28399.1"/>
    </source>
</evidence>
<dbReference type="Proteomes" id="UP000249091">
    <property type="component" value="Chromosome 1"/>
</dbReference>
<organism evidence="1 2">
    <name type="scientific">Rhodococcus coprophilus</name>
    <dbReference type="NCBI Taxonomy" id="38310"/>
    <lineage>
        <taxon>Bacteria</taxon>
        <taxon>Bacillati</taxon>
        <taxon>Actinomycetota</taxon>
        <taxon>Actinomycetes</taxon>
        <taxon>Mycobacteriales</taxon>
        <taxon>Nocardiaceae</taxon>
        <taxon>Rhodococcus</taxon>
    </lineage>
</organism>
<dbReference type="KEGG" id="rcr:NCTC10994_00143"/>
<dbReference type="STRING" id="1219011.GCA_001895045_01010"/>
<evidence type="ECO:0000313" key="2">
    <source>
        <dbReference type="Proteomes" id="UP000249091"/>
    </source>
</evidence>
<dbReference type="RefSeq" id="WP_072699029.1">
    <property type="nucleotide sequence ID" value="NZ_JAFBBL010000001.1"/>
</dbReference>
<dbReference type="InterPro" id="IPR036188">
    <property type="entry name" value="FAD/NAD-bd_sf"/>
</dbReference>